<dbReference type="Proteomes" id="UP000053989">
    <property type="component" value="Unassembled WGS sequence"/>
</dbReference>
<reference evidence="3" key="2">
    <citation type="submission" date="2015-01" db="EMBL/GenBank/DDBJ databases">
        <title>Evolutionary Origins and Diversification of the Mycorrhizal Mutualists.</title>
        <authorList>
            <consortium name="DOE Joint Genome Institute"/>
            <consortium name="Mycorrhizal Genomics Consortium"/>
            <person name="Kohler A."/>
            <person name="Kuo A."/>
            <person name="Nagy L.G."/>
            <person name="Floudas D."/>
            <person name="Copeland A."/>
            <person name="Barry K.W."/>
            <person name="Cichocki N."/>
            <person name="Veneault-Fourrey C."/>
            <person name="LaButti K."/>
            <person name="Lindquist E.A."/>
            <person name="Lipzen A."/>
            <person name="Lundell T."/>
            <person name="Morin E."/>
            <person name="Murat C."/>
            <person name="Riley R."/>
            <person name="Ohm R."/>
            <person name="Sun H."/>
            <person name="Tunlid A."/>
            <person name="Henrissat B."/>
            <person name="Grigoriev I.V."/>
            <person name="Hibbett D.S."/>
            <person name="Martin F."/>
        </authorList>
    </citation>
    <scope>NUCLEOTIDE SEQUENCE [LARGE SCALE GENOMIC DNA]</scope>
    <source>
        <strain evidence="3">Foug A</strain>
    </source>
</reference>
<evidence type="ECO:0000256" key="1">
    <source>
        <dbReference type="SAM" id="MobiDB-lite"/>
    </source>
</evidence>
<keyword evidence="3" id="KW-1185">Reference proteome</keyword>
<dbReference type="AlphaFoldDB" id="A0A0C3A8Z3"/>
<dbReference type="EMBL" id="KN822005">
    <property type="protein sequence ID" value="KIM70183.1"/>
    <property type="molecule type" value="Genomic_DNA"/>
</dbReference>
<proteinExistence type="predicted"/>
<dbReference type="InParanoid" id="A0A0C3A8Z3"/>
<evidence type="ECO:0000313" key="2">
    <source>
        <dbReference type="EMBL" id="KIM70183.1"/>
    </source>
</evidence>
<sequence>MRTYRNALKMQTPPNALKIESPEPARLRRQVGIGDANVFIPECAVKVQGGASRTFAFGRAGNAREGSKNVESEMAGGGDERTKRR</sequence>
<accession>A0A0C3A8Z3</accession>
<evidence type="ECO:0000313" key="3">
    <source>
        <dbReference type="Proteomes" id="UP000053989"/>
    </source>
</evidence>
<gene>
    <name evidence="2" type="ORF">SCLCIDRAFT_1207478</name>
</gene>
<name>A0A0C3A8Z3_9AGAM</name>
<dbReference type="HOGENOM" id="CLU_2513959_0_0_1"/>
<reference evidence="2 3" key="1">
    <citation type="submission" date="2014-04" db="EMBL/GenBank/DDBJ databases">
        <authorList>
            <consortium name="DOE Joint Genome Institute"/>
            <person name="Kuo A."/>
            <person name="Kohler A."/>
            <person name="Nagy L.G."/>
            <person name="Floudas D."/>
            <person name="Copeland A."/>
            <person name="Barry K.W."/>
            <person name="Cichocki N."/>
            <person name="Veneault-Fourrey C."/>
            <person name="LaButti K."/>
            <person name="Lindquist E.A."/>
            <person name="Lipzen A."/>
            <person name="Lundell T."/>
            <person name="Morin E."/>
            <person name="Murat C."/>
            <person name="Sun H."/>
            <person name="Tunlid A."/>
            <person name="Henrissat B."/>
            <person name="Grigoriev I.V."/>
            <person name="Hibbett D.S."/>
            <person name="Martin F."/>
            <person name="Nordberg H.P."/>
            <person name="Cantor M.N."/>
            <person name="Hua S.X."/>
        </authorList>
    </citation>
    <scope>NUCLEOTIDE SEQUENCE [LARGE SCALE GENOMIC DNA]</scope>
    <source>
        <strain evidence="2 3">Foug A</strain>
    </source>
</reference>
<feature type="region of interest" description="Disordered" evidence="1">
    <location>
        <begin position="58"/>
        <end position="85"/>
    </location>
</feature>
<organism evidence="2 3">
    <name type="scientific">Scleroderma citrinum Foug A</name>
    <dbReference type="NCBI Taxonomy" id="1036808"/>
    <lineage>
        <taxon>Eukaryota</taxon>
        <taxon>Fungi</taxon>
        <taxon>Dikarya</taxon>
        <taxon>Basidiomycota</taxon>
        <taxon>Agaricomycotina</taxon>
        <taxon>Agaricomycetes</taxon>
        <taxon>Agaricomycetidae</taxon>
        <taxon>Boletales</taxon>
        <taxon>Sclerodermatineae</taxon>
        <taxon>Sclerodermataceae</taxon>
        <taxon>Scleroderma</taxon>
    </lineage>
</organism>
<protein>
    <submittedName>
        <fullName evidence="2">Uncharacterized protein</fullName>
    </submittedName>
</protein>